<dbReference type="InterPro" id="IPR027039">
    <property type="entry name" value="Crtac1"/>
</dbReference>
<dbReference type="InterPro" id="IPR013517">
    <property type="entry name" value="FG-GAP"/>
</dbReference>
<dbReference type="Proteomes" id="UP001610063">
    <property type="component" value="Unassembled WGS sequence"/>
</dbReference>
<dbReference type="PANTHER" id="PTHR16026">
    <property type="entry name" value="CARTILAGE ACIDIC PROTEIN 1"/>
    <property type="match status" value="1"/>
</dbReference>
<gene>
    <name evidence="3" type="ORF">ACHKAR_04745</name>
</gene>
<organism evidence="3 4">
    <name type="scientific">Marinoscillum luteum</name>
    <dbReference type="NCBI Taxonomy" id="861051"/>
    <lineage>
        <taxon>Bacteria</taxon>
        <taxon>Pseudomonadati</taxon>
        <taxon>Bacteroidota</taxon>
        <taxon>Cytophagia</taxon>
        <taxon>Cytophagales</taxon>
        <taxon>Reichenbachiellaceae</taxon>
        <taxon>Marinoscillum</taxon>
    </lineage>
</organism>
<keyword evidence="4" id="KW-1185">Reference proteome</keyword>
<sequence>MNSTKTRAFCVVTLVIALSGCTNQEDPRQTLFTKVSPAESGVDFINDLNERKDFNLFTWKYIYNGGGVAIGDINNDGLADLYFSGNANANKLYLNKGNFKFEDITLSSGTKAAQGYKTGISMVDINGDGWLDIYVCRDAHPNENIRNNLVFINNKDLTFTEQGKNLGLQDKAYSTQSVFFDMDRDGDLDLFLVNHPADFDKAIQMRVSNENGDSRRITTPESKEQSYHLYVNNQGHFEDITLQSGLAYHGFGLSALAADFNDDGWLDLFVANDFIEPDVVFLNNGDQTFTPSYSGFDHMSQNSMGSDLGDMNNDGELDLIVLDMLAATNERQKIFATNMTQNRYERLADMGYGKQLMRNVLQLKTGPNAFSEIGCLSGIEKTDWSWSALFADLNLDGHQDLFITNGIKRDMSNKDFIDFNSDSIQRARQQGVDVFNRETVLDWIDLIPSTPLPNYLYLNNHDFTFTNIAQQAGLSEATFSHGAAYGDLDNDGDLDLVVNNMDLPASIYQNNSIQQQPGSHFLRVKLHGPEGNPFGLGAQVIFRYDEVRQTIILQSSRGYLSSSEPVAHFGLSSEPKVKSIEVIWPDQTVQTVTDFALDQTLEIGYQPKEIPQTSVKKLFEESETTLFTHQDGTFNDFKQEPLLFKPQSRKGPYMTLGDLNGDELEDVFVGGGSGQSGAILLQKKDGAFQRIEEKTLTLDLEPEDLGAALVDLDLDGDLDLYVVSGGSSFPKGNPTYQDRLYLNDGKGRFQKGTLPKISHSGTVVKVSDFDQDGDPDLFIGGGALPGQYPSSEPSILLENKNGQLVRSTLLPAVEGIVNDALWWDYNEDGYDDLILAGEWIPITILKNQSGKSFENVTEKMGLSKSHGLWNSLVVVDLDGDGKNELVAGNLGLNHLFEVSSSEPITAYQSDFDQNGQKETIITHYLNGERWPLPRKETITGVLPHLKKKFINNQTYAEARLEDIFSSDQLAQATTYNLYELRSGYFTLREDSMIFSAFPTIAQSFPIYDMVFLDLNGDQVKDLLLGGNMSYSEVEQGPYDAGGGLILWGTERALTFDANNFQFLNWTGDIRKMSIQHVNETQMLWVVQNNGPLKSYNLVK</sequence>
<dbReference type="PROSITE" id="PS51257">
    <property type="entry name" value="PROKAR_LIPOPROTEIN"/>
    <property type="match status" value="1"/>
</dbReference>
<proteinExistence type="predicted"/>
<dbReference type="InterPro" id="IPR011519">
    <property type="entry name" value="UnbV_ASPIC"/>
</dbReference>
<name>A0ABW7N5B7_9BACT</name>
<dbReference type="EMBL" id="JBIPKE010000012">
    <property type="protein sequence ID" value="MFH6982733.1"/>
    <property type="molecule type" value="Genomic_DNA"/>
</dbReference>
<protein>
    <submittedName>
        <fullName evidence="3">VCBS repeat-containing protein</fullName>
    </submittedName>
</protein>
<dbReference type="Pfam" id="PF07593">
    <property type="entry name" value="UnbV_ASPIC"/>
    <property type="match status" value="1"/>
</dbReference>
<evidence type="ECO:0000313" key="3">
    <source>
        <dbReference type="EMBL" id="MFH6982733.1"/>
    </source>
</evidence>
<feature type="domain" description="ETS" evidence="2">
    <location>
        <begin position="1044"/>
        <end position="1099"/>
    </location>
</feature>
<evidence type="ECO:0000256" key="1">
    <source>
        <dbReference type="ARBA" id="ARBA00022729"/>
    </source>
</evidence>
<dbReference type="SUPFAM" id="SSF69318">
    <property type="entry name" value="Integrin alpha N-terminal domain"/>
    <property type="match status" value="3"/>
</dbReference>
<dbReference type="InterPro" id="IPR028994">
    <property type="entry name" value="Integrin_alpha_N"/>
</dbReference>
<evidence type="ECO:0000259" key="2">
    <source>
        <dbReference type="PROSITE" id="PS50061"/>
    </source>
</evidence>
<reference evidence="3 4" key="1">
    <citation type="journal article" date="2013" name="Int. J. Syst. Evol. Microbiol.">
        <title>Marinoscillum luteum sp. nov., isolated from marine sediment.</title>
        <authorList>
            <person name="Cha I.T."/>
            <person name="Park S.J."/>
            <person name="Kim S.J."/>
            <person name="Kim J.G."/>
            <person name="Jung M.Y."/>
            <person name="Shin K.S."/>
            <person name="Kwon K.K."/>
            <person name="Yang S.H."/>
            <person name="Seo Y.S."/>
            <person name="Rhee S.K."/>
        </authorList>
    </citation>
    <scope>NUCLEOTIDE SEQUENCE [LARGE SCALE GENOMIC DNA]</scope>
    <source>
        <strain evidence="3 4">KCTC 23939</strain>
    </source>
</reference>
<accession>A0ABW7N5B7</accession>
<dbReference type="InterPro" id="IPR000418">
    <property type="entry name" value="Ets_dom"/>
</dbReference>
<dbReference type="Pfam" id="PF13517">
    <property type="entry name" value="FG-GAP_3"/>
    <property type="match status" value="5"/>
</dbReference>
<dbReference type="RefSeq" id="WP_395416388.1">
    <property type="nucleotide sequence ID" value="NZ_JBIPKE010000012.1"/>
</dbReference>
<evidence type="ECO:0000313" key="4">
    <source>
        <dbReference type="Proteomes" id="UP001610063"/>
    </source>
</evidence>
<dbReference type="PANTHER" id="PTHR16026:SF0">
    <property type="entry name" value="CARTILAGE ACIDIC PROTEIN 1"/>
    <property type="match status" value="1"/>
</dbReference>
<dbReference type="PROSITE" id="PS50061">
    <property type="entry name" value="ETS_DOMAIN_3"/>
    <property type="match status" value="1"/>
</dbReference>
<dbReference type="Gene3D" id="2.130.10.130">
    <property type="entry name" value="Integrin alpha, N-terminal"/>
    <property type="match status" value="4"/>
</dbReference>
<comment type="caution">
    <text evidence="3">The sequence shown here is derived from an EMBL/GenBank/DDBJ whole genome shotgun (WGS) entry which is preliminary data.</text>
</comment>
<keyword evidence="1" id="KW-0732">Signal</keyword>